<keyword evidence="3" id="KW-1185">Reference proteome</keyword>
<comment type="caution">
    <text evidence="2">The sequence shown here is derived from an EMBL/GenBank/DDBJ whole genome shotgun (WGS) entry which is preliminary data.</text>
</comment>
<evidence type="ECO:0000313" key="2">
    <source>
        <dbReference type="EMBL" id="KAJ1204036.1"/>
    </source>
</evidence>
<feature type="region of interest" description="Disordered" evidence="1">
    <location>
        <begin position="90"/>
        <end position="115"/>
    </location>
</feature>
<organism evidence="2 3">
    <name type="scientific">Pleurodeles waltl</name>
    <name type="common">Iberian ribbed newt</name>
    <dbReference type="NCBI Taxonomy" id="8319"/>
    <lineage>
        <taxon>Eukaryota</taxon>
        <taxon>Metazoa</taxon>
        <taxon>Chordata</taxon>
        <taxon>Craniata</taxon>
        <taxon>Vertebrata</taxon>
        <taxon>Euteleostomi</taxon>
        <taxon>Amphibia</taxon>
        <taxon>Batrachia</taxon>
        <taxon>Caudata</taxon>
        <taxon>Salamandroidea</taxon>
        <taxon>Salamandridae</taxon>
        <taxon>Pleurodelinae</taxon>
        <taxon>Pleurodeles</taxon>
    </lineage>
</organism>
<dbReference type="AlphaFoldDB" id="A0AAV7VTF6"/>
<dbReference type="Proteomes" id="UP001066276">
    <property type="component" value="Chromosome 2_1"/>
</dbReference>
<dbReference type="EMBL" id="JANPWB010000003">
    <property type="protein sequence ID" value="KAJ1204036.1"/>
    <property type="molecule type" value="Genomic_DNA"/>
</dbReference>
<gene>
    <name evidence="2" type="ORF">NDU88_007817</name>
</gene>
<reference evidence="2" key="1">
    <citation type="journal article" date="2022" name="bioRxiv">
        <title>Sequencing and chromosome-scale assembly of the giantPleurodeles waltlgenome.</title>
        <authorList>
            <person name="Brown T."/>
            <person name="Elewa A."/>
            <person name="Iarovenko S."/>
            <person name="Subramanian E."/>
            <person name="Araus A.J."/>
            <person name="Petzold A."/>
            <person name="Susuki M."/>
            <person name="Suzuki K.-i.T."/>
            <person name="Hayashi T."/>
            <person name="Toyoda A."/>
            <person name="Oliveira C."/>
            <person name="Osipova E."/>
            <person name="Leigh N.D."/>
            <person name="Simon A."/>
            <person name="Yun M.H."/>
        </authorList>
    </citation>
    <scope>NUCLEOTIDE SEQUENCE</scope>
    <source>
        <strain evidence="2">20211129_DDA</strain>
        <tissue evidence="2">Liver</tissue>
    </source>
</reference>
<protein>
    <submittedName>
        <fullName evidence="2">Uncharacterized protein</fullName>
    </submittedName>
</protein>
<evidence type="ECO:0000313" key="3">
    <source>
        <dbReference type="Proteomes" id="UP001066276"/>
    </source>
</evidence>
<accession>A0AAV7VTF6</accession>
<evidence type="ECO:0000256" key="1">
    <source>
        <dbReference type="SAM" id="MobiDB-lite"/>
    </source>
</evidence>
<proteinExistence type="predicted"/>
<sequence>MTEPQTFEPDETSQRLNIQIEKRGGQRGILRHFQGRLSSALTHPEGRRRWKRRRRRCFASEKRVVEKPARSLLLALEAVRIEELAARLPGSLPGQDKEVSHAQAPEELAWGAERS</sequence>
<name>A0AAV7VTF6_PLEWA</name>